<proteinExistence type="inferred from homology"/>
<dbReference type="AlphaFoldDB" id="A0A4U8YWW4"/>
<dbReference type="SUPFAM" id="SSF58104">
    <property type="entry name" value="Methyl-accepting chemotaxis protein (MCP) signaling domain"/>
    <property type="match status" value="1"/>
</dbReference>
<dbReference type="Pfam" id="PF00015">
    <property type="entry name" value="MCPsignal"/>
    <property type="match status" value="1"/>
</dbReference>
<keyword evidence="4" id="KW-0472">Membrane</keyword>
<feature type="transmembrane region" description="Helical" evidence="4">
    <location>
        <begin position="295"/>
        <end position="316"/>
    </location>
</feature>
<keyword evidence="1 3" id="KW-0807">Transducer</keyword>
<feature type="domain" description="Methyl-accepting transducer" evidence="5">
    <location>
        <begin position="407"/>
        <end position="629"/>
    </location>
</feature>
<evidence type="ECO:0000256" key="3">
    <source>
        <dbReference type="PROSITE-ProRule" id="PRU00284"/>
    </source>
</evidence>
<dbReference type="InterPro" id="IPR024478">
    <property type="entry name" value="HlyB_4HB_MCP"/>
</dbReference>
<name>A0A4U8YWW4_9BACT</name>
<dbReference type="GO" id="GO:0004888">
    <property type="term" value="F:transmembrane signaling receptor activity"/>
    <property type="evidence" value="ECO:0007669"/>
    <property type="project" value="InterPro"/>
</dbReference>
<reference evidence="7 8" key="1">
    <citation type="submission" date="2019-03" db="EMBL/GenBank/DDBJ databases">
        <authorList>
            <person name="Nijsse B."/>
        </authorList>
    </citation>
    <scope>NUCLEOTIDE SEQUENCE [LARGE SCALE GENOMIC DNA]</scope>
    <source>
        <strain evidence="7">Desulfoluna butyratoxydans MSL71</strain>
    </source>
</reference>
<dbReference type="PROSITE" id="PS51753">
    <property type="entry name" value="HBM"/>
    <property type="match status" value="1"/>
</dbReference>
<dbReference type="InterPro" id="IPR004090">
    <property type="entry name" value="Chemotax_Me-accpt_rcpt"/>
</dbReference>
<protein>
    <submittedName>
        <fullName evidence="7">Methyl-accepting chemotaxis protein (Mcp) signalling domain</fullName>
    </submittedName>
</protein>
<dbReference type="GO" id="GO:0016020">
    <property type="term" value="C:membrane"/>
    <property type="evidence" value="ECO:0007669"/>
    <property type="project" value="InterPro"/>
</dbReference>
<dbReference type="RefSeq" id="WP_180144364.1">
    <property type="nucleotide sequence ID" value="NZ_CAADHO010000009.1"/>
</dbReference>
<dbReference type="EMBL" id="CAADHO010000009">
    <property type="protein sequence ID" value="VFQ46512.1"/>
    <property type="molecule type" value="Genomic_DNA"/>
</dbReference>
<evidence type="ECO:0000256" key="1">
    <source>
        <dbReference type="ARBA" id="ARBA00023224"/>
    </source>
</evidence>
<keyword evidence="8" id="KW-1185">Reference proteome</keyword>
<dbReference type="Gene3D" id="1.10.287.950">
    <property type="entry name" value="Methyl-accepting chemotaxis protein"/>
    <property type="match status" value="1"/>
</dbReference>
<dbReference type="Pfam" id="PF12729">
    <property type="entry name" value="4HB_MCP_1"/>
    <property type="match status" value="1"/>
</dbReference>
<accession>A0A4U8YWW4</accession>
<keyword evidence="4" id="KW-0812">Transmembrane</keyword>
<dbReference type="Proteomes" id="UP000507962">
    <property type="component" value="Unassembled WGS sequence"/>
</dbReference>
<dbReference type="PANTHER" id="PTHR32089">
    <property type="entry name" value="METHYL-ACCEPTING CHEMOTAXIS PROTEIN MCPB"/>
    <property type="match status" value="1"/>
</dbReference>
<gene>
    <name evidence="7" type="ORF">MSL71_41790</name>
</gene>
<dbReference type="GO" id="GO:0006935">
    <property type="term" value="P:chemotaxis"/>
    <property type="evidence" value="ECO:0007669"/>
    <property type="project" value="InterPro"/>
</dbReference>
<feature type="domain" description="HBM" evidence="6">
    <location>
        <begin position="47"/>
        <end position="284"/>
    </location>
</feature>
<dbReference type="SMART" id="SM00283">
    <property type="entry name" value="MA"/>
    <property type="match status" value="1"/>
</dbReference>
<dbReference type="PRINTS" id="PR00260">
    <property type="entry name" value="CHEMTRNSDUCR"/>
</dbReference>
<evidence type="ECO:0000313" key="8">
    <source>
        <dbReference type="Proteomes" id="UP000507962"/>
    </source>
</evidence>
<evidence type="ECO:0000313" key="7">
    <source>
        <dbReference type="EMBL" id="VFQ46512.1"/>
    </source>
</evidence>
<comment type="similarity">
    <text evidence="2">Belongs to the methyl-accepting chemotaxis (MCP) protein family.</text>
</comment>
<dbReference type="SMART" id="SM01358">
    <property type="entry name" value="HBM"/>
    <property type="match status" value="1"/>
</dbReference>
<dbReference type="PANTHER" id="PTHR32089:SF112">
    <property type="entry name" value="LYSOZYME-LIKE PROTEIN-RELATED"/>
    <property type="match status" value="1"/>
</dbReference>
<evidence type="ECO:0000256" key="4">
    <source>
        <dbReference type="SAM" id="Phobius"/>
    </source>
</evidence>
<evidence type="ECO:0000259" key="5">
    <source>
        <dbReference type="PROSITE" id="PS50111"/>
    </source>
</evidence>
<dbReference type="GO" id="GO:0007165">
    <property type="term" value="P:signal transduction"/>
    <property type="evidence" value="ECO:0007669"/>
    <property type="project" value="UniProtKB-KW"/>
</dbReference>
<evidence type="ECO:0000256" key="2">
    <source>
        <dbReference type="ARBA" id="ARBA00029447"/>
    </source>
</evidence>
<dbReference type="InterPro" id="IPR004089">
    <property type="entry name" value="MCPsignal_dom"/>
</dbReference>
<keyword evidence="4" id="KW-1133">Transmembrane helix</keyword>
<sequence length="665" mass="71535">MNTLKNMTLQSKLILGFTTVLGLLAATTLMGIVALNNASSGFTEYREMARNANLSGRIQANMLMTRMNVKEFLISGNETNREEFMGYYEKMDDLLERATETINHPDHAAKIREIDASVSRYNEAFIKVVDLQKQEEKVIGDVLNPRGKAMETLLAELLESANRKGDTEMAYGAGVAMEHMLIGRVHRTAFFVSNARSDADRVVSEFDLMQGALDRLAKTGAPTTDLSNIQREKDLYLKGFSQALSLRDSRNQVIEGTLDRIGPEVARLIDEIKLDIKGVQDQIGPRLKVSNHRGIVLIIATSAGALIIGILIVIGLTRSVLRQLGCDPAEIAEVARNIAGGNFLITFTYDKNNKLHGVYKDMETMAIKLRETFTNIRSGVHTLTSATEELGTVSTQMVSGSAETSGKSNAVAAAAEKMSANMNSVSAATEQSATNINMVAAALEEMTATINEIGSNTATARGINDDAVVLSRTASTKVDALGKSAHEIGQVTEAIKEISEQTNLLALNATIEAARAGEAGKGFAVVAGEIKELAVQTSEATHKIKTRIDGIQGATQDAIIEIQGISDVITKLNELVTTIASAIEEQSVTSKEIADNIAQASRGNQDITESIAHSAAVAGDITHDINQVDHAAGVMSTNSTQIGDNVEKLKNLSDQLKQMVDVVKF</sequence>
<organism evidence="7 8">
    <name type="scientific">Desulfoluna butyratoxydans</name>
    <dbReference type="NCBI Taxonomy" id="231438"/>
    <lineage>
        <taxon>Bacteria</taxon>
        <taxon>Pseudomonadati</taxon>
        <taxon>Thermodesulfobacteriota</taxon>
        <taxon>Desulfobacteria</taxon>
        <taxon>Desulfobacterales</taxon>
        <taxon>Desulfolunaceae</taxon>
        <taxon>Desulfoluna</taxon>
    </lineage>
</organism>
<dbReference type="InterPro" id="IPR032255">
    <property type="entry name" value="HBM"/>
</dbReference>
<dbReference type="PROSITE" id="PS50111">
    <property type="entry name" value="CHEMOTAXIS_TRANSDUC_2"/>
    <property type="match status" value="1"/>
</dbReference>
<evidence type="ECO:0000259" key="6">
    <source>
        <dbReference type="PROSITE" id="PS51753"/>
    </source>
</evidence>